<sequence>MLPIYDRAFVPVARRVTGHHAPAHRRWHRHVLRRHGCRGLAALAEAKRLRVARDAGVVDLPDVAVPMSLWWLVPQYVLMGLAEVLADIGLEEFYDQVPDALRSVGLVLSLSALGAGSYASGMLVSAVDWATRGGSGESWISDSINRAHLDYFYWLLAGLAALDVAVFLYFSKRFVYRNKGEL</sequence>
<comment type="subcellular location">
    <subcellularLocation>
        <location evidence="1">Membrane</location>
        <topology evidence="1">Multi-pass membrane protein</topology>
    </subcellularLocation>
</comment>
<dbReference type="GO" id="GO:0022857">
    <property type="term" value="F:transmembrane transporter activity"/>
    <property type="evidence" value="ECO:0007669"/>
    <property type="project" value="InterPro"/>
</dbReference>
<evidence type="ECO:0000313" key="8">
    <source>
        <dbReference type="Proteomes" id="UP000604825"/>
    </source>
</evidence>
<proteinExistence type="inferred from homology"/>
<protein>
    <submittedName>
        <fullName evidence="7">Uncharacterized protein</fullName>
    </submittedName>
</protein>
<reference evidence="7" key="1">
    <citation type="submission" date="2020-10" db="EMBL/GenBank/DDBJ databases">
        <authorList>
            <person name="Han B."/>
            <person name="Lu T."/>
            <person name="Zhao Q."/>
            <person name="Huang X."/>
            <person name="Zhao Y."/>
        </authorList>
    </citation>
    <scope>NUCLEOTIDE SEQUENCE</scope>
</reference>
<organism evidence="7 8">
    <name type="scientific">Miscanthus lutarioriparius</name>
    <dbReference type="NCBI Taxonomy" id="422564"/>
    <lineage>
        <taxon>Eukaryota</taxon>
        <taxon>Viridiplantae</taxon>
        <taxon>Streptophyta</taxon>
        <taxon>Embryophyta</taxon>
        <taxon>Tracheophyta</taxon>
        <taxon>Spermatophyta</taxon>
        <taxon>Magnoliopsida</taxon>
        <taxon>Liliopsida</taxon>
        <taxon>Poales</taxon>
        <taxon>Poaceae</taxon>
        <taxon>PACMAD clade</taxon>
        <taxon>Panicoideae</taxon>
        <taxon>Andropogonodae</taxon>
        <taxon>Andropogoneae</taxon>
        <taxon>Saccharinae</taxon>
        <taxon>Miscanthus</taxon>
    </lineage>
</organism>
<dbReference type="InterPro" id="IPR036259">
    <property type="entry name" value="MFS_trans_sf"/>
</dbReference>
<keyword evidence="3 6" id="KW-0812">Transmembrane</keyword>
<feature type="transmembrane region" description="Helical" evidence="6">
    <location>
        <begin position="100"/>
        <end position="119"/>
    </location>
</feature>
<evidence type="ECO:0000313" key="7">
    <source>
        <dbReference type="EMBL" id="CAD6228943.1"/>
    </source>
</evidence>
<dbReference type="EMBL" id="CAJGYO010000005">
    <property type="protein sequence ID" value="CAD6228943.1"/>
    <property type="molecule type" value="Genomic_DNA"/>
</dbReference>
<dbReference type="Gene3D" id="1.20.1250.20">
    <property type="entry name" value="MFS general substrate transporter like domains"/>
    <property type="match status" value="1"/>
</dbReference>
<keyword evidence="8" id="KW-1185">Reference proteome</keyword>
<feature type="transmembrane region" description="Helical" evidence="6">
    <location>
        <begin position="151"/>
        <end position="170"/>
    </location>
</feature>
<gene>
    <name evidence="7" type="ORF">NCGR_LOCUS19588</name>
</gene>
<dbReference type="Proteomes" id="UP000604825">
    <property type="component" value="Unassembled WGS sequence"/>
</dbReference>
<accession>A0A811NRG2</accession>
<keyword evidence="5 6" id="KW-0472">Membrane</keyword>
<comment type="caution">
    <text evidence="7">The sequence shown here is derived from an EMBL/GenBank/DDBJ whole genome shotgun (WGS) entry which is preliminary data.</text>
</comment>
<keyword evidence="4 6" id="KW-1133">Transmembrane helix</keyword>
<comment type="similarity">
    <text evidence="2">Belongs to the major facilitator superfamily. Proton-dependent oligopeptide transporter (POT/PTR) (TC 2.A.17) family.</text>
</comment>
<evidence type="ECO:0000256" key="2">
    <source>
        <dbReference type="ARBA" id="ARBA00005982"/>
    </source>
</evidence>
<dbReference type="PANTHER" id="PTHR11654">
    <property type="entry name" value="OLIGOPEPTIDE TRANSPORTER-RELATED"/>
    <property type="match status" value="1"/>
</dbReference>
<name>A0A811NRG2_9POAL</name>
<evidence type="ECO:0000256" key="3">
    <source>
        <dbReference type="ARBA" id="ARBA00022692"/>
    </source>
</evidence>
<evidence type="ECO:0000256" key="1">
    <source>
        <dbReference type="ARBA" id="ARBA00004141"/>
    </source>
</evidence>
<dbReference type="GO" id="GO:0016020">
    <property type="term" value="C:membrane"/>
    <property type="evidence" value="ECO:0007669"/>
    <property type="project" value="UniProtKB-SubCell"/>
</dbReference>
<dbReference type="Pfam" id="PF00854">
    <property type="entry name" value="PTR2"/>
    <property type="match status" value="1"/>
</dbReference>
<evidence type="ECO:0000256" key="6">
    <source>
        <dbReference type="SAM" id="Phobius"/>
    </source>
</evidence>
<evidence type="ECO:0000256" key="4">
    <source>
        <dbReference type="ARBA" id="ARBA00022989"/>
    </source>
</evidence>
<evidence type="ECO:0000256" key="5">
    <source>
        <dbReference type="ARBA" id="ARBA00023136"/>
    </source>
</evidence>
<dbReference type="AlphaFoldDB" id="A0A811NRG2"/>
<dbReference type="OrthoDB" id="8904098at2759"/>
<dbReference type="InterPro" id="IPR000109">
    <property type="entry name" value="POT_fam"/>
</dbReference>